<dbReference type="Proteomes" id="UP001604277">
    <property type="component" value="Unassembled WGS sequence"/>
</dbReference>
<evidence type="ECO:0000256" key="1">
    <source>
        <dbReference type="SAM" id="MobiDB-lite"/>
    </source>
</evidence>
<accession>A0ABD1UDK7</accession>
<dbReference type="AlphaFoldDB" id="A0ABD1UDK7"/>
<proteinExistence type="predicted"/>
<gene>
    <name evidence="2" type="ORF">Fot_26573</name>
</gene>
<reference evidence="3" key="1">
    <citation type="submission" date="2024-07" db="EMBL/GenBank/DDBJ databases">
        <title>Two chromosome-level genome assemblies of Korean endemic species Abeliophyllum distichum and Forsythia ovata (Oleaceae).</title>
        <authorList>
            <person name="Jang H."/>
        </authorList>
    </citation>
    <scope>NUCLEOTIDE SEQUENCE [LARGE SCALE GENOMIC DNA]</scope>
</reference>
<feature type="region of interest" description="Disordered" evidence="1">
    <location>
        <begin position="29"/>
        <end position="51"/>
    </location>
</feature>
<organism evidence="2 3">
    <name type="scientific">Forsythia ovata</name>
    <dbReference type="NCBI Taxonomy" id="205694"/>
    <lineage>
        <taxon>Eukaryota</taxon>
        <taxon>Viridiplantae</taxon>
        <taxon>Streptophyta</taxon>
        <taxon>Embryophyta</taxon>
        <taxon>Tracheophyta</taxon>
        <taxon>Spermatophyta</taxon>
        <taxon>Magnoliopsida</taxon>
        <taxon>eudicotyledons</taxon>
        <taxon>Gunneridae</taxon>
        <taxon>Pentapetalae</taxon>
        <taxon>asterids</taxon>
        <taxon>lamiids</taxon>
        <taxon>Lamiales</taxon>
        <taxon>Oleaceae</taxon>
        <taxon>Forsythieae</taxon>
        <taxon>Forsythia</taxon>
    </lineage>
</organism>
<keyword evidence="3" id="KW-1185">Reference proteome</keyword>
<comment type="caution">
    <text evidence="2">The sequence shown here is derived from an EMBL/GenBank/DDBJ whole genome shotgun (WGS) entry which is preliminary data.</text>
</comment>
<dbReference type="PANTHER" id="PTHR11440">
    <property type="entry name" value="LECITHIN-CHOLESTEROL ACYLTRANSFERASE-RELATED"/>
    <property type="match status" value="1"/>
</dbReference>
<evidence type="ECO:0000313" key="2">
    <source>
        <dbReference type="EMBL" id="KAL2522650.1"/>
    </source>
</evidence>
<sequence>MAYILRFRKLCFLEPVKYSSCDKAKADEKKSVEAPKVENEEQGAVSAVPEPPGAKLKREGLTAFHPVVLVPVIVTGGLELWEGKPCYEDLFHRRFWGGSFTEIFKRPMCWLEHLSLDNETRLDPPGIRVQPVPGLVAVDYFAPGYFVWAILIENLARIG</sequence>
<protein>
    <submittedName>
        <fullName evidence="2">Phospholipid:diacylglycerol acyltransferase 2</fullName>
    </submittedName>
</protein>
<dbReference type="Pfam" id="PF02450">
    <property type="entry name" value="LCAT"/>
    <property type="match status" value="1"/>
</dbReference>
<keyword evidence="2" id="KW-0808">Transferase</keyword>
<dbReference type="InterPro" id="IPR003386">
    <property type="entry name" value="LACT/PDAT_acylTrfase"/>
</dbReference>
<evidence type="ECO:0000313" key="3">
    <source>
        <dbReference type="Proteomes" id="UP001604277"/>
    </source>
</evidence>
<keyword evidence="2" id="KW-0012">Acyltransferase</keyword>
<dbReference type="EMBL" id="JBFOLJ010000007">
    <property type="protein sequence ID" value="KAL2522650.1"/>
    <property type="molecule type" value="Genomic_DNA"/>
</dbReference>
<feature type="compositionally biased region" description="Basic and acidic residues" evidence="1">
    <location>
        <begin position="29"/>
        <end position="39"/>
    </location>
</feature>
<dbReference type="GO" id="GO:0016746">
    <property type="term" value="F:acyltransferase activity"/>
    <property type="evidence" value="ECO:0007669"/>
    <property type="project" value="UniProtKB-KW"/>
</dbReference>
<name>A0ABD1UDK7_9LAMI</name>